<dbReference type="InterPro" id="IPR051410">
    <property type="entry name" value="Ferric/Cupric_Reductase"/>
</dbReference>
<keyword evidence="5" id="KW-1003">Cell membrane</keyword>
<feature type="transmembrane region" description="Helical" evidence="13">
    <location>
        <begin position="146"/>
        <end position="166"/>
    </location>
</feature>
<evidence type="ECO:0000256" key="7">
    <source>
        <dbReference type="ARBA" id="ARBA00022982"/>
    </source>
</evidence>
<dbReference type="GO" id="GO:0006826">
    <property type="term" value="P:iron ion transport"/>
    <property type="evidence" value="ECO:0007669"/>
    <property type="project" value="TreeGrafter"/>
</dbReference>
<feature type="domain" description="FAD-binding FR-type" evidence="14">
    <location>
        <begin position="252"/>
        <end position="360"/>
    </location>
</feature>
<evidence type="ECO:0000256" key="2">
    <source>
        <dbReference type="ARBA" id="ARBA00006278"/>
    </source>
</evidence>
<sequence length="515" mass="58161">MAIMETTLIYSIGFGALFLLLILRLPIYHFTKAACPLILELGDFPPIHAFVKFIHRLTSEHLIYPTILRRGKYIGRWSRSDTLLLLVYFAINISCILVPLPDIDQVCRRSGTLSVVNLLLVFAAPHLSFLADLLGLSLHSCRRFHASAGSAAFLLAVCHAIFAAVAQKKLDLEKPRDLFALIAIVSLCAQLIPLALRQFNYEIALRTHQLLAFVFAYAIWRHIPPEGFFPRIYLYIGAGLFLVTCVTLSLLAFYRNNLGLSRARISYDLHTIKVRVHLRKPLKVEAGQYINLWVPGASLWSFAQTHPFAVTSWSNEPQDHLDLFIEPGGGFTKDLFGLSDYGPTTSIVFFSGPHGKQLPIHEYENIVMMATGFGIAAHLPYLRKLIHDHHSHKSPIRRIHLVWQMKQLDVGIAAEQLLNEALAEDKLDGDYILRISLYSESEDICETPFGSRATVYRGKIPLRTVFQTEIAEWRPKSRTVISVSADGAFRDDMVALLREFPHSNINLAHTEYQPL</sequence>
<feature type="transmembrane region" description="Helical" evidence="13">
    <location>
        <begin position="178"/>
        <end position="196"/>
    </location>
</feature>
<dbReference type="Pfam" id="PF08030">
    <property type="entry name" value="NAD_binding_6"/>
    <property type="match status" value="1"/>
</dbReference>
<evidence type="ECO:0000256" key="4">
    <source>
        <dbReference type="ARBA" id="ARBA00022448"/>
    </source>
</evidence>
<evidence type="ECO:0000256" key="10">
    <source>
        <dbReference type="ARBA" id="ARBA00023065"/>
    </source>
</evidence>
<evidence type="ECO:0000259" key="14">
    <source>
        <dbReference type="PROSITE" id="PS51384"/>
    </source>
</evidence>
<dbReference type="STRING" id="1380566.A0A179F622"/>
<dbReference type="PANTHER" id="PTHR32361">
    <property type="entry name" value="FERRIC/CUPRIC REDUCTASE TRANSMEMBRANE COMPONENT"/>
    <property type="match status" value="1"/>
</dbReference>
<evidence type="ECO:0000256" key="5">
    <source>
        <dbReference type="ARBA" id="ARBA00022475"/>
    </source>
</evidence>
<organism evidence="15 16">
    <name type="scientific">Pochonia chlamydosporia 170</name>
    <dbReference type="NCBI Taxonomy" id="1380566"/>
    <lineage>
        <taxon>Eukaryota</taxon>
        <taxon>Fungi</taxon>
        <taxon>Dikarya</taxon>
        <taxon>Ascomycota</taxon>
        <taxon>Pezizomycotina</taxon>
        <taxon>Sordariomycetes</taxon>
        <taxon>Hypocreomycetidae</taxon>
        <taxon>Hypocreales</taxon>
        <taxon>Clavicipitaceae</taxon>
        <taxon>Pochonia</taxon>
    </lineage>
</organism>
<dbReference type="GeneID" id="28845663"/>
<keyword evidence="11 13" id="KW-0472">Membrane</keyword>
<feature type="transmembrane region" description="Helical" evidence="13">
    <location>
        <begin position="112"/>
        <end position="134"/>
    </location>
</feature>
<dbReference type="RefSeq" id="XP_018138696.1">
    <property type="nucleotide sequence ID" value="XM_018281669.1"/>
</dbReference>
<dbReference type="GO" id="GO:0006879">
    <property type="term" value="P:intracellular iron ion homeostasis"/>
    <property type="evidence" value="ECO:0007669"/>
    <property type="project" value="TreeGrafter"/>
</dbReference>
<evidence type="ECO:0000256" key="8">
    <source>
        <dbReference type="ARBA" id="ARBA00022989"/>
    </source>
</evidence>
<evidence type="ECO:0000313" key="15">
    <source>
        <dbReference type="EMBL" id="OAQ60887.1"/>
    </source>
</evidence>
<dbReference type="PANTHER" id="PTHR32361:SF26">
    <property type="entry name" value="FAD-BINDING 8 DOMAIN-CONTAINING PROTEIN-RELATED"/>
    <property type="match status" value="1"/>
</dbReference>
<dbReference type="Proteomes" id="UP000078397">
    <property type="component" value="Unassembled WGS sequence"/>
</dbReference>
<evidence type="ECO:0000256" key="9">
    <source>
        <dbReference type="ARBA" id="ARBA00023002"/>
    </source>
</evidence>
<comment type="subcellular location">
    <subcellularLocation>
        <location evidence="1">Cell membrane</location>
        <topology evidence="1">Multi-pass membrane protein</topology>
    </subcellularLocation>
</comment>
<dbReference type="EMBL" id="LSBJ02000001">
    <property type="protein sequence ID" value="OAQ60887.1"/>
    <property type="molecule type" value="Genomic_DNA"/>
</dbReference>
<feature type="transmembrane region" description="Helical" evidence="13">
    <location>
        <begin position="82"/>
        <end position="100"/>
    </location>
</feature>
<dbReference type="InterPro" id="IPR013130">
    <property type="entry name" value="Fe3_Rdtase_TM_dom"/>
</dbReference>
<dbReference type="SUPFAM" id="SSF52343">
    <property type="entry name" value="Ferredoxin reductase-like, C-terminal NADP-linked domain"/>
    <property type="match status" value="1"/>
</dbReference>
<protein>
    <recommendedName>
        <fullName evidence="3">ferric-chelate reductase (NADPH)</fullName>
        <ecNumber evidence="3">1.16.1.9</ecNumber>
    </recommendedName>
</protein>
<keyword evidence="4" id="KW-0813">Transport</keyword>
<evidence type="ECO:0000256" key="3">
    <source>
        <dbReference type="ARBA" id="ARBA00012668"/>
    </source>
</evidence>
<accession>A0A179F622</accession>
<comment type="similarity">
    <text evidence="2">Belongs to the ferric reductase (FRE) family.</text>
</comment>
<dbReference type="OrthoDB" id="4494341at2759"/>
<dbReference type="Pfam" id="PF01794">
    <property type="entry name" value="Ferric_reduct"/>
    <property type="match status" value="1"/>
</dbReference>
<dbReference type="GO" id="GO:0015677">
    <property type="term" value="P:copper ion import"/>
    <property type="evidence" value="ECO:0007669"/>
    <property type="project" value="TreeGrafter"/>
</dbReference>
<keyword evidence="10" id="KW-0406">Ion transport</keyword>
<evidence type="ECO:0000256" key="13">
    <source>
        <dbReference type="SAM" id="Phobius"/>
    </source>
</evidence>
<dbReference type="SUPFAM" id="SSF63380">
    <property type="entry name" value="Riboflavin synthase domain-like"/>
    <property type="match status" value="1"/>
</dbReference>
<dbReference type="EC" id="1.16.1.9" evidence="3"/>
<comment type="caution">
    <text evidence="15">The sequence shown here is derived from an EMBL/GenBank/DDBJ whole genome shotgun (WGS) entry which is preliminary data.</text>
</comment>
<comment type="catalytic activity">
    <reaction evidence="12">
        <text>2 a Fe(II)-siderophore + NADP(+) + H(+) = 2 a Fe(III)-siderophore + NADPH</text>
        <dbReference type="Rhea" id="RHEA:28795"/>
        <dbReference type="Rhea" id="RHEA-COMP:11342"/>
        <dbReference type="Rhea" id="RHEA-COMP:11344"/>
        <dbReference type="ChEBI" id="CHEBI:15378"/>
        <dbReference type="ChEBI" id="CHEBI:29033"/>
        <dbReference type="ChEBI" id="CHEBI:29034"/>
        <dbReference type="ChEBI" id="CHEBI:57783"/>
        <dbReference type="ChEBI" id="CHEBI:58349"/>
        <dbReference type="EC" id="1.16.1.9"/>
    </reaction>
</comment>
<reference evidence="15 16" key="1">
    <citation type="journal article" date="2016" name="PLoS Pathog.">
        <title>Biosynthesis of antibiotic leucinostatins in bio-control fungus Purpureocillium lilacinum and their inhibition on phytophthora revealed by genome mining.</title>
        <authorList>
            <person name="Wang G."/>
            <person name="Liu Z."/>
            <person name="Lin R."/>
            <person name="Li E."/>
            <person name="Mao Z."/>
            <person name="Ling J."/>
            <person name="Yang Y."/>
            <person name="Yin W.B."/>
            <person name="Xie B."/>
        </authorList>
    </citation>
    <scope>NUCLEOTIDE SEQUENCE [LARGE SCALE GENOMIC DNA]</scope>
    <source>
        <strain evidence="15">170</strain>
    </source>
</reference>
<dbReference type="InterPro" id="IPR039261">
    <property type="entry name" value="FNR_nucleotide-bd"/>
</dbReference>
<dbReference type="Gene3D" id="2.40.30.10">
    <property type="entry name" value="Translation factors"/>
    <property type="match status" value="1"/>
</dbReference>
<feature type="transmembrane region" description="Helical" evidence="13">
    <location>
        <begin position="232"/>
        <end position="254"/>
    </location>
</feature>
<keyword evidence="16" id="KW-1185">Reference proteome</keyword>
<dbReference type="GO" id="GO:0005886">
    <property type="term" value="C:plasma membrane"/>
    <property type="evidence" value="ECO:0007669"/>
    <property type="project" value="UniProtKB-SubCell"/>
</dbReference>
<keyword evidence="7" id="KW-0249">Electron transport</keyword>
<keyword evidence="8 13" id="KW-1133">Transmembrane helix</keyword>
<evidence type="ECO:0000313" key="16">
    <source>
        <dbReference type="Proteomes" id="UP000078397"/>
    </source>
</evidence>
<dbReference type="InterPro" id="IPR013112">
    <property type="entry name" value="FAD-bd_8"/>
</dbReference>
<name>A0A179F622_METCM</name>
<keyword evidence="9" id="KW-0560">Oxidoreductase</keyword>
<evidence type="ECO:0000256" key="1">
    <source>
        <dbReference type="ARBA" id="ARBA00004651"/>
    </source>
</evidence>
<dbReference type="InterPro" id="IPR017927">
    <property type="entry name" value="FAD-bd_FR_type"/>
</dbReference>
<dbReference type="Gene3D" id="3.40.50.80">
    <property type="entry name" value="Nucleotide-binding domain of ferredoxin-NADP reductase (FNR) module"/>
    <property type="match status" value="1"/>
</dbReference>
<dbReference type="AlphaFoldDB" id="A0A179F622"/>
<dbReference type="GO" id="GO:0052851">
    <property type="term" value="F:ferric-chelate reductase (NADPH) activity"/>
    <property type="evidence" value="ECO:0007669"/>
    <property type="project" value="UniProtKB-EC"/>
</dbReference>
<evidence type="ECO:0000256" key="11">
    <source>
        <dbReference type="ARBA" id="ARBA00023136"/>
    </source>
</evidence>
<evidence type="ECO:0000256" key="6">
    <source>
        <dbReference type="ARBA" id="ARBA00022692"/>
    </source>
</evidence>
<gene>
    <name evidence="15" type="ORF">VFPPC_01930</name>
</gene>
<proteinExistence type="inferred from homology"/>
<dbReference type="KEGG" id="pchm:VFPPC_01930"/>
<dbReference type="CDD" id="cd06186">
    <property type="entry name" value="NOX_Duox_like_FAD_NADP"/>
    <property type="match status" value="1"/>
</dbReference>
<dbReference type="InterPro" id="IPR013121">
    <property type="entry name" value="Fe_red_NAD-bd_6"/>
</dbReference>
<feature type="transmembrane region" description="Helical" evidence="13">
    <location>
        <begin position="203"/>
        <end position="220"/>
    </location>
</feature>
<dbReference type="PROSITE" id="PS51384">
    <property type="entry name" value="FAD_FR"/>
    <property type="match status" value="1"/>
</dbReference>
<dbReference type="Pfam" id="PF08022">
    <property type="entry name" value="FAD_binding_8"/>
    <property type="match status" value="1"/>
</dbReference>
<feature type="transmembrane region" description="Helical" evidence="13">
    <location>
        <begin position="6"/>
        <end position="23"/>
    </location>
</feature>
<evidence type="ECO:0000256" key="12">
    <source>
        <dbReference type="ARBA" id="ARBA00048483"/>
    </source>
</evidence>
<dbReference type="InterPro" id="IPR017938">
    <property type="entry name" value="Riboflavin_synthase-like_b-brl"/>
</dbReference>
<keyword evidence="6 13" id="KW-0812">Transmembrane</keyword>